<protein>
    <submittedName>
        <fullName evidence="1">Uncharacterized protein</fullName>
    </submittedName>
</protein>
<keyword evidence="2" id="KW-1185">Reference proteome</keyword>
<evidence type="ECO:0000313" key="2">
    <source>
        <dbReference type="Proteomes" id="UP000182987"/>
    </source>
</evidence>
<dbReference type="PATRIC" id="fig|1440763.5.peg.1063"/>
<dbReference type="AlphaFoldDB" id="A0A0G9HGW1"/>
<proteinExistence type="predicted"/>
<dbReference type="Proteomes" id="UP000182987">
    <property type="component" value="Chromosome"/>
</dbReference>
<dbReference type="EMBL" id="CP017480">
    <property type="protein sequence ID" value="APG06090.1"/>
    <property type="molecule type" value="Genomic_DNA"/>
</dbReference>
<sequence>MRARSVFCLLFVCATTIGTGAYGMSESRSAPSALPVSLPFAVDTEGKSITIPFDVRQGEVDTKRRLMHRRQEYRSTLAT</sequence>
<gene>
    <name evidence="1" type="ORF">BJI69_20750</name>
</gene>
<name>A0A0G9HGW1_9GAMM</name>
<dbReference type="KEGG" id="lrz:BJI69_20750"/>
<evidence type="ECO:0000313" key="1">
    <source>
        <dbReference type="EMBL" id="APG06090.1"/>
    </source>
</evidence>
<organism evidence="1 2">
    <name type="scientific">Luteibacter rhizovicinus DSM 16549</name>
    <dbReference type="NCBI Taxonomy" id="1440763"/>
    <lineage>
        <taxon>Bacteria</taxon>
        <taxon>Pseudomonadati</taxon>
        <taxon>Pseudomonadota</taxon>
        <taxon>Gammaproteobacteria</taxon>
        <taxon>Lysobacterales</taxon>
        <taxon>Rhodanobacteraceae</taxon>
        <taxon>Luteibacter</taxon>
    </lineage>
</organism>
<reference evidence="2" key="1">
    <citation type="submission" date="2016-09" db="EMBL/GenBank/DDBJ databases">
        <authorList>
            <person name="Lysoe E."/>
        </authorList>
    </citation>
    <scope>NUCLEOTIDE SEQUENCE [LARGE SCALE GENOMIC DNA]</scope>
    <source>
        <strain evidence="2">LJ96T</strain>
    </source>
</reference>
<accession>A0A0G9HGW1</accession>